<dbReference type="OrthoDB" id="183495at2157"/>
<dbReference type="eggNOG" id="arCOG09375">
    <property type="taxonomic scope" value="Archaea"/>
</dbReference>
<feature type="transmembrane region" description="Helical" evidence="1">
    <location>
        <begin position="40"/>
        <end position="60"/>
    </location>
</feature>
<accession>L0JS09</accession>
<evidence type="ECO:0000313" key="4">
    <source>
        <dbReference type="Proteomes" id="UP000010843"/>
    </source>
</evidence>
<keyword evidence="1" id="KW-0472">Membrane</keyword>
<keyword evidence="1" id="KW-1133">Transmembrane helix</keyword>
<dbReference type="Proteomes" id="UP000010843">
    <property type="component" value="Chromosome"/>
</dbReference>
<dbReference type="AlphaFoldDB" id="L0JS09"/>
<organism evidence="2 4">
    <name type="scientific">Natrinema pellirubrum (strain DSM 15624 / CIP 106293 / JCM 10476 / NCIMB 786 / 157)</name>
    <dbReference type="NCBI Taxonomy" id="797303"/>
    <lineage>
        <taxon>Archaea</taxon>
        <taxon>Methanobacteriati</taxon>
        <taxon>Methanobacteriota</taxon>
        <taxon>Stenosarchaea group</taxon>
        <taxon>Halobacteria</taxon>
        <taxon>Halobacteriales</taxon>
        <taxon>Natrialbaceae</taxon>
        <taxon>Natrinema</taxon>
    </lineage>
</organism>
<proteinExistence type="predicted"/>
<gene>
    <name evidence="2" type="ordered locus">Natpe_3859</name>
    <name evidence="3" type="ORF">C488_18715</name>
</gene>
<reference evidence="4" key="2">
    <citation type="submission" date="2012-02" db="EMBL/GenBank/DDBJ databases">
        <title>Complete sequence of chromosome of Natrinema pellirubrum DSM 15624.</title>
        <authorList>
            <person name="Lucas S."/>
            <person name="Han J."/>
            <person name="Lapidus A."/>
            <person name="Cheng J.-F."/>
            <person name="Goodwin L."/>
            <person name="Pitluck S."/>
            <person name="Peters L."/>
            <person name="Teshima H."/>
            <person name="Detter J.C."/>
            <person name="Han C."/>
            <person name="Tapia R."/>
            <person name="Land M."/>
            <person name="Hauser L."/>
            <person name="Kyrpides N."/>
            <person name="Ivanova N."/>
            <person name="Pagani I."/>
            <person name="Sproer C."/>
            <person name="Anderson I."/>
            <person name="Woyke T."/>
        </authorList>
    </citation>
    <scope>NUCLEOTIDE SEQUENCE [LARGE SCALE GENOMIC DNA]</scope>
    <source>
        <strain evidence="4">DSM 15624 / JCM 10476 / NCIMB 786</strain>
    </source>
</reference>
<evidence type="ECO:0000313" key="5">
    <source>
        <dbReference type="Proteomes" id="UP000011593"/>
    </source>
</evidence>
<dbReference type="Proteomes" id="UP000011593">
    <property type="component" value="Unassembled WGS sequence"/>
</dbReference>
<name>L0JS09_NATP1</name>
<feature type="transmembrane region" description="Helical" evidence="1">
    <location>
        <begin position="7"/>
        <end position="28"/>
    </location>
</feature>
<dbReference type="GeneID" id="14333314"/>
<dbReference type="EMBL" id="AOIE01000110">
    <property type="protein sequence ID" value="ELY70475.1"/>
    <property type="molecule type" value="Genomic_DNA"/>
</dbReference>
<evidence type="ECO:0000256" key="1">
    <source>
        <dbReference type="SAM" id="Phobius"/>
    </source>
</evidence>
<keyword evidence="5" id="KW-1185">Reference proteome</keyword>
<reference evidence="3 5" key="3">
    <citation type="journal article" date="2014" name="PLoS Genet.">
        <title>Phylogenetically driven sequencing of extremely halophilic archaea reveals strategies for static and dynamic osmo-response.</title>
        <authorList>
            <person name="Becker E.A."/>
            <person name="Seitzer P.M."/>
            <person name="Tritt A."/>
            <person name="Larsen D."/>
            <person name="Krusor M."/>
            <person name="Yao A.I."/>
            <person name="Wu D."/>
            <person name="Madern D."/>
            <person name="Eisen J.A."/>
            <person name="Darling A.E."/>
            <person name="Facciotti M.T."/>
        </authorList>
    </citation>
    <scope>NUCLEOTIDE SEQUENCE [LARGE SCALE GENOMIC DNA]</scope>
    <source>
        <strain evidence="3 5">DSM 15624</strain>
    </source>
</reference>
<reference evidence="2" key="1">
    <citation type="submission" date="2012-02" db="EMBL/GenBank/DDBJ databases">
        <title>Complete sequence of chromosome of Natrinema pellirubrum DSM 15624.</title>
        <authorList>
            <consortium name="US DOE Joint Genome Institute"/>
            <person name="Lucas S."/>
            <person name="Han J."/>
            <person name="Lapidus A."/>
            <person name="Cheng J.-F."/>
            <person name="Goodwin L."/>
            <person name="Pitluck S."/>
            <person name="Peters L."/>
            <person name="Teshima H."/>
            <person name="Detter J.C."/>
            <person name="Han C."/>
            <person name="Tapia R."/>
            <person name="Land M."/>
            <person name="Hauser L."/>
            <person name="Kyrpides N."/>
            <person name="Ivanova N."/>
            <person name="Pagani I."/>
            <person name="Sproer C."/>
            <person name="Anderson I."/>
            <person name="Woyke T."/>
        </authorList>
    </citation>
    <scope>NUCLEOTIDE SEQUENCE</scope>
    <source>
        <strain evidence="2">DSM 15624</strain>
    </source>
</reference>
<dbReference type="RefSeq" id="WP_006183080.1">
    <property type="nucleotide sequence ID" value="NC_019962.1"/>
</dbReference>
<dbReference type="KEGG" id="npe:Natpe_3859"/>
<evidence type="ECO:0000313" key="2">
    <source>
        <dbReference type="EMBL" id="AGB33618.1"/>
    </source>
</evidence>
<dbReference type="PATRIC" id="fig|797303.5.peg.3726"/>
<sequence>MNRQTSLPIALLITGVAALCGLIVASGFLDPDWMLETLGLEVYLAAIVGILVCGVLSFWFDLAGTIRRKL</sequence>
<keyword evidence="1" id="KW-0812">Transmembrane</keyword>
<dbReference type="EMBL" id="CP003372">
    <property type="protein sequence ID" value="AGB33618.1"/>
    <property type="molecule type" value="Genomic_DNA"/>
</dbReference>
<evidence type="ECO:0000313" key="3">
    <source>
        <dbReference type="EMBL" id="ELY70475.1"/>
    </source>
</evidence>
<protein>
    <submittedName>
        <fullName evidence="2">Uncharacterized protein</fullName>
    </submittedName>
</protein>
<dbReference type="HOGENOM" id="CLU_2748299_0_0_2"/>